<accession>A0A087BZV4</accession>
<keyword evidence="2" id="KW-1185">Reference proteome</keyword>
<dbReference type="OrthoDB" id="3234149at2"/>
<comment type="caution">
    <text evidence="1">The sequence shown here is derived from an EMBL/GenBank/DDBJ whole genome shotgun (WGS) entry which is preliminary data.</text>
</comment>
<dbReference type="STRING" id="1437603.GCA_000771525_00340"/>
<dbReference type="Proteomes" id="UP000029082">
    <property type="component" value="Unassembled WGS sequence"/>
</dbReference>
<sequence>MTQCKQCGAQTPGIDYCHNCTTAFTNNLRSLATGLPELRLIAARKASVTARQHGGGNRSVAPIPLNMSAYQLQTDIIRFAGMLGKALTLRYNRHMPAESILTAASRRAPALLQRRDAASITSITRRYEHKLAMQLTPPEDKRLIGTCPSCERDLWCTDTEIAGQWIVCKCGQTLKVRDVQEQHLLTCALASGDHAQGTAAAISKLLKTTGIDVKRKTINEWRRRGIVTPISMDRKSPIYRVWDIWKASTRNV</sequence>
<reference evidence="1 2" key="1">
    <citation type="submission" date="2014-03" db="EMBL/GenBank/DDBJ databases">
        <title>Genomics of Bifidobacteria.</title>
        <authorList>
            <person name="Ventura M."/>
            <person name="Milani C."/>
            <person name="Lugli G.A."/>
        </authorList>
    </citation>
    <scope>NUCLEOTIDE SEQUENCE [LARGE SCALE GENOMIC DNA]</scope>
    <source>
        <strain evidence="1 2">DSM 21395</strain>
    </source>
</reference>
<name>A0A087BZV4_9BIFI</name>
<organism evidence="1 2">
    <name type="scientific">Bifidobacterium mongoliense DSM 21395</name>
    <dbReference type="NCBI Taxonomy" id="1437603"/>
    <lineage>
        <taxon>Bacteria</taxon>
        <taxon>Bacillati</taxon>
        <taxon>Actinomycetota</taxon>
        <taxon>Actinomycetes</taxon>
        <taxon>Bifidobacteriales</taxon>
        <taxon>Bifidobacteriaceae</taxon>
        <taxon>Bifidobacterium</taxon>
    </lineage>
</organism>
<evidence type="ECO:0008006" key="3">
    <source>
        <dbReference type="Google" id="ProtNLM"/>
    </source>
</evidence>
<dbReference type="GeneID" id="93094888"/>
<protein>
    <recommendedName>
        <fullName evidence="3">PhnA protein</fullName>
    </recommendedName>
</protein>
<gene>
    <name evidence="1" type="ORF">BMON_1150</name>
</gene>
<evidence type="ECO:0000313" key="2">
    <source>
        <dbReference type="Proteomes" id="UP000029082"/>
    </source>
</evidence>
<proteinExistence type="predicted"/>
<dbReference type="RefSeq" id="WP_033513209.1">
    <property type="nucleotide sequence ID" value="NZ_JDUO01000011.1"/>
</dbReference>
<dbReference type="eggNOG" id="COG2023">
    <property type="taxonomic scope" value="Bacteria"/>
</dbReference>
<evidence type="ECO:0000313" key="1">
    <source>
        <dbReference type="EMBL" id="KFI76554.1"/>
    </source>
</evidence>
<dbReference type="AlphaFoldDB" id="A0A087BZV4"/>
<dbReference type="EMBL" id="JGZE01000013">
    <property type="protein sequence ID" value="KFI76554.1"/>
    <property type="molecule type" value="Genomic_DNA"/>
</dbReference>